<keyword evidence="5" id="KW-0804">Transcription</keyword>
<dbReference type="Gene3D" id="1.10.10.10">
    <property type="entry name" value="Winged helix-like DNA-binding domain superfamily/Winged helix DNA-binding domain"/>
    <property type="match status" value="1"/>
</dbReference>
<evidence type="ECO:0000313" key="9">
    <source>
        <dbReference type="Proteomes" id="UP000011910"/>
    </source>
</evidence>
<dbReference type="InterPro" id="IPR007630">
    <property type="entry name" value="RNA_pol_sigma70_r4"/>
</dbReference>
<dbReference type="EMBL" id="AODQ01000009">
    <property type="protein sequence ID" value="EMR04251.1"/>
    <property type="molecule type" value="Genomic_DNA"/>
</dbReference>
<organism evidence="8 9">
    <name type="scientific">Cesiribacter andamanensis AMV16</name>
    <dbReference type="NCBI Taxonomy" id="1279009"/>
    <lineage>
        <taxon>Bacteria</taxon>
        <taxon>Pseudomonadati</taxon>
        <taxon>Bacteroidota</taxon>
        <taxon>Cytophagia</taxon>
        <taxon>Cytophagales</taxon>
        <taxon>Cesiribacteraceae</taxon>
        <taxon>Cesiribacter</taxon>
    </lineage>
</organism>
<keyword evidence="4" id="KW-0238">DNA-binding</keyword>
<comment type="caution">
    <text evidence="8">The sequence shown here is derived from an EMBL/GenBank/DDBJ whole genome shotgun (WGS) entry which is preliminary data.</text>
</comment>
<dbReference type="PANTHER" id="PTHR43133:SF62">
    <property type="entry name" value="RNA POLYMERASE SIGMA FACTOR SIGZ"/>
    <property type="match status" value="1"/>
</dbReference>
<dbReference type="NCBIfam" id="TIGR02937">
    <property type="entry name" value="sigma70-ECF"/>
    <property type="match status" value="1"/>
</dbReference>
<reference evidence="8 9" key="1">
    <citation type="journal article" date="2013" name="Genome Announc.">
        <title>Draft Genome Sequence of Cesiribacter andamanensis Strain AMV16T, Isolated from a Soil Sample from a Mud Volcano in the Andaman Islands, India.</title>
        <authorList>
            <person name="Shivaji S."/>
            <person name="Ara S."/>
            <person name="Begum Z."/>
            <person name="Srinivas T.N."/>
            <person name="Singh A."/>
            <person name="Kumar Pinnaka A."/>
        </authorList>
    </citation>
    <scope>NUCLEOTIDE SEQUENCE [LARGE SCALE GENOMIC DNA]</scope>
    <source>
        <strain evidence="8 9">AMV16</strain>
    </source>
</reference>
<dbReference type="STRING" id="1279009.ADICEAN_00659"/>
<evidence type="ECO:0000256" key="2">
    <source>
        <dbReference type="ARBA" id="ARBA00023015"/>
    </source>
</evidence>
<dbReference type="SUPFAM" id="SSF88659">
    <property type="entry name" value="Sigma3 and sigma4 domains of RNA polymerase sigma factors"/>
    <property type="match status" value="1"/>
</dbReference>
<feature type="domain" description="RNA polymerase sigma-70 region 4" evidence="7">
    <location>
        <begin position="137"/>
        <end position="186"/>
    </location>
</feature>
<name>M7NAN8_9BACT</name>
<dbReference type="GO" id="GO:0006352">
    <property type="term" value="P:DNA-templated transcription initiation"/>
    <property type="evidence" value="ECO:0007669"/>
    <property type="project" value="InterPro"/>
</dbReference>
<dbReference type="eggNOG" id="COG1595">
    <property type="taxonomic scope" value="Bacteria"/>
</dbReference>
<evidence type="ECO:0000256" key="1">
    <source>
        <dbReference type="ARBA" id="ARBA00010641"/>
    </source>
</evidence>
<protein>
    <submittedName>
        <fullName evidence="8">Sigma-K factor</fullName>
    </submittedName>
</protein>
<dbReference type="InterPro" id="IPR013325">
    <property type="entry name" value="RNA_pol_sigma_r2"/>
</dbReference>
<dbReference type="InterPro" id="IPR013324">
    <property type="entry name" value="RNA_pol_sigma_r3/r4-like"/>
</dbReference>
<dbReference type="AlphaFoldDB" id="M7NAN8"/>
<dbReference type="InterPro" id="IPR014284">
    <property type="entry name" value="RNA_pol_sigma-70_dom"/>
</dbReference>
<proteinExistence type="inferred from homology"/>
<evidence type="ECO:0000259" key="7">
    <source>
        <dbReference type="Pfam" id="PF04545"/>
    </source>
</evidence>
<dbReference type="GO" id="GO:0016987">
    <property type="term" value="F:sigma factor activity"/>
    <property type="evidence" value="ECO:0007669"/>
    <property type="project" value="UniProtKB-KW"/>
</dbReference>
<dbReference type="CDD" id="cd06171">
    <property type="entry name" value="Sigma70_r4"/>
    <property type="match status" value="1"/>
</dbReference>
<dbReference type="Proteomes" id="UP000011910">
    <property type="component" value="Unassembled WGS sequence"/>
</dbReference>
<feature type="domain" description="RNA polymerase sigma-70 region 2" evidence="6">
    <location>
        <begin position="35"/>
        <end position="101"/>
    </location>
</feature>
<dbReference type="PANTHER" id="PTHR43133">
    <property type="entry name" value="RNA POLYMERASE ECF-TYPE SIGMA FACTO"/>
    <property type="match status" value="1"/>
</dbReference>
<keyword evidence="9" id="KW-1185">Reference proteome</keyword>
<evidence type="ECO:0000256" key="4">
    <source>
        <dbReference type="ARBA" id="ARBA00023125"/>
    </source>
</evidence>
<dbReference type="Pfam" id="PF04545">
    <property type="entry name" value="Sigma70_r4"/>
    <property type="match status" value="1"/>
</dbReference>
<accession>M7NAN8</accession>
<evidence type="ECO:0000256" key="3">
    <source>
        <dbReference type="ARBA" id="ARBA00023082"/>
    </source>
</evidence>
<dbReference type="RefSeq" id="WP_009194066.1">
    <property type="nucleotide sequence ID" value="NZ_AODQ01000009.1"/>
</dbReference>
<dbReference type="Gene3D" id="1.10.1740.10">
    <property type="match status" value="1"/>
</dbReference>
<dbReference type="Pfam" id="PF04542">
    <property type="entry name" value="Sigma70_r2"/>
    <property type="match status" value="1"/>
</dbReference>
<keyword evidence="3" id="KW-0731">Sigma factor</keyword>
<dbReference type="InterPro" id="IPR039425">
    <property type="entry name" value="RNA_pol_sigma-70-like"/>
</dbReference>
<evidence type="ECO:0000259" key="6">
    <source>
        <dbReference type="Pfam" id="PF04542"/>
    </source>
</evidence>
<evidence type="ECO:0000256" key="5">
    <source>
        <dbReference type="ARBA" id="ARBA00023163"/>
    </source>
</evidence>
<gene>
    <name evidence="8" type="primary">sigK</name>
    <name evidence="8" type="ORF">ADICEAN_00659</name>
</gene>
<dbReference type="PATRIC" id="fig|1279009.4.peg.677"/>
<keyword evidence="2" id="KW-0805">Transcription regulation</keyword>
<dbReference type="SUPFAM" id="SSF88946">
    <property type="entry name" value="Sigma2 domain of RNA polymerase sigma factors"/>
    <property type="match status" value="1"/>
</dbReference>
<dbReference type="InterPro" id="IPR036388">
    <property type="entry name" value="WH-like_DNA-bd_sf"/>
</dbReference>
<dbReference type="InterPro" id="IPR007627">
    <property type="entry name" value="RNA_pol_sigma70_r2"/>
</dbReference>
<comment type="similarity">
    <text evidence="1">Belongs to the sigma-70 factor family. ECF subfamily.</text>
</comment>
<dbReference type="GO" id="GO:0003677">
    <property type="term" value="F:DNA binding"/>
    <property type="evidence" value="ECO:0007669"/>
    <property type="project" value="UniProtKB-KW"/>
</dbReference>
<evidence type="ECO:0000313" key="8">
    <source>
        <dbReference type="EMBL" id="EMR04251.1"/>
    </source>
</evidence>
<sequence>MAEHTHVLKPATPHIDEATLVSRLKAQDTDALGYLYDHYSGALYGVVLRIVKKEDIAEEVLQDAFLKIWNAMPQYDAGKGRLFTWMFNVARNLAIDKLRSREIKRDIKTDAVSDNVRSIDHQYYSEQSVDSIGLERLLEKLSEDQQLIIRLLYLQGYTQSEVAKEWGIPLGTVKTRQRLAMIQLRKLVGK</sequence>